<feature type="region of interest" description="Disordered" evidence="1">
    <location>
        <begin position="262"/>
        <end position="349"/>
    </location>
</feature>
<proteinExistence type="predicted"/>
<reference evidence="2 3" key="1">
    <citation type="journal article" date="2024" name="IMA Fungus">
        <title>IMA Genome - F19 : A genome assembly and annotation guide to empower mycologists, including annotated draft genome sequences of Ceratocystis pirilliformis, Diaporthe australafricana, Fusarium ophioides, Paecilomyces lecythidis, and Sporothrix stenoceras.</title>
        <authorList>
            <person name="Aylward J."/>
            <person name="Wilson A.M."/>
            <person name="Visagie C.M."/>
            <person name="Spraker J."/>
            <person name="Barnes I."/>
            <person name="Buitendag C."/>
            <person name="Ceriani C."/>
            <person name="Del Mar Angel L."/>
            <person name="du Plessis D."/>
            <person name="Fuchs T."/>
            <person name="Gasser K."/>
            <person name="Kramer D."/>
            <person name="Li W."/>
            <person name="Munsamy K."/>
            <person name="Piso A."/>
            <person name="Price J.L."/>
            <person name="Sonnekus B."/>
            <person name="Thomas C."/>
            <person name="van der Nest A."/>
            <person name="van Dijk A."/>
            <person name="van Heerden A."/>
            <person name="van Vuuren N."/>
            <person name="Yilmaz N."/>
            <person name="Duong T.A."/>
            <person name="van der Merwe N.A."/>
            <person name="Wingfield M.J."/>
            <person name="Wingfield B.D."/>
        </authorList>
    </citation>
    <scope>NUCLEOTIDE SEQUENCE [LARGE SCALE GENOMIC DNA]</scope>
    <source>
        <strain evidence="2 3">CMW 18167</strain>
    </source>
</reference>
<dbReference type="PANTHER" id="PTHR38887">
    <property type="entry name" value="CHROMOSOME 21, WHOLE GENOME SHOTGUN SEQUENCE"/>
    <property type="match status" value="1"/>
</dbReference>
<comment type="caution">
    <text evidence="2">The sequence shown here is derived from an EMBL/GenBank/DDBJ whole genome shotgun (WGS) entry which is preliminary data.</text>
</comment>
<dbReference type="InterPro" id="IPR053221">
    <property type="entry name" value="Burnettramic_acid_biosynth"/>
</dbReference>
<protein>
    <submittedName>
        <fullName evidence="2">Uncharacterized protein</fullName>
    </submittedName>
</protein>
<feature type="compositionally biased region" description="Basic and acidic residues" evidence="1">
    <location>
        <begin position="312"/>
        <end position="331"/>
    </location>
</feature>
<keyword evidence="3" id="KW-1185">Reference proteome</keyword>
<evidence type="ECO:0000313" key="3">
    <source>
        <dbReference type="Proteomes" id="UP001583193"/>
    </source>
</evidence>
<accession>A0ABR3WQW7</accession>
<feature type="compositionally biased region" description="Basic and acidic residues" evidence="1">
    <location>
        <begin position="279"/>
        <end position="305"/>
    </location>
</feature>
<dbReference type="Proteomes" id="UP001583193">
    <property type="component" value="Unassembled WGS sequence"/>
</dbReference>
<dbReference type="PANTHER" id="PTHR38887:SF1">
    <property type="entry name" value="RAS MODIFICATION PROTEIN ERF4"/>
    <property type="match status" value="1"/>
</dbReference>
<gene>
    <name evidence="2" type="ORF">Plec18167_009249</name>
</gene>
<name>A0ABR3WQW7_9EURO</name>
<dbReference type="EMBL" id="JAVDPF010000056">
    <property type="protein sequence ID" value="KAL1865811.1"/>
    <property type="molecule type" value="Genomic_DNA"/>
</dbReference>
<organism evidence="2 3">
    <name type="scientific">Paecilomyces lecythidis</name>
    <dbReference type="NCBI Taxonomy" id="3004212"/>
    <lineage>
        <taxon>Eukaryota</taxon>
        <taxon>Fungi</taxon>
        <taxon>Dikarya</taxon>
        <taxon>Ascomycota</taxon>
        <taxon>Pezizomycotina</taxon>
        <taxon>Eurotiomycetes</taxon>
        <taxon>Eurotiomycetidae</taxon>
        <taxon>Eurotiales</taxon>
        <taxon>Thermoascaceae</taxon>
        <taxon>Paecilomyces</taxon>
    </lineage>
</organism>
<evidence type="ECO:0000313" key="2">
    <source>
        <dbReference type="EMBL" id="KAL1865811.1"/>
    </source>
</evidence>
<sequence length="369" mass="41080">MENARDYEHPPPYYYAHAENTARPFVPANIPSALNTGHLSHISTQLLPIAIPQTGKGRGAPFMRVNAPVLQEYGMPEQELVGFIDTLNVVSTASPPLKVLDLAGGFVGLVPNHWAQLASGVIQLVAKGGTALVSKSRTDTFISQANRDLFGSRGLRVRLVTTEALLVSIGFPPQKVLSLRLQPDIPLEQQPNFHDRLLQGLEGYVSRILPTSIPPPAHAENLLDKMSADQVAREIRSMDRKMQKKDEKSMKKMRKHDARDILPANGFESATTSRVPRSKSLERQIKKTEHDIEKINKKVSKDLRKGRSPSSLERERAELVRKRNELLEKEPTGPSRRNKGSESLGNEPSGKYAERLLWLLIDNDVSNAH</sequence>
<evidence type="ECO:0000256" key="1">
    <source>
        <dbReference type="SAM" id="MobiDB-lite"/>
    </source>
</evidence>